<evidence type="ECO:0000256" key="6">
    <source>
        <dbReference type="SAM" id="SignalP"/>
    </source>
</evidence>
<keyword evidence="9" id="KW-1185">Reference proteome</keyword>
<accession>A0A2A9NMI6</accession>
<dbReference type="GO" id="GO:0006508">
    <property type="term" value="P:proteolysis"/>
    <property type="evidence" value="ECO:0007669"/>
    <property type="project" value="UniProtKB-KW"/>
</dbReference>
<feature type="transmembrane region" description="Helical" evidence="5">
    <location>
        <begin position="590"/>
        <end position="612"/>
    </location>
</feature>
<dbReference type="STRING" id="703135.A0A2A9NMI6"/>
<dbReference type="AlphaFoldDB" id="A0A2A9NMI6"/>
<protein>
    <recommendedName>
        <fullName evidence="7">Peptidase A1 domain-containing protein</fullName>
    </recommendedName>
</protein>
<feature type="domain" description="Peptidase A1" evidence="7">
    <location>
        <begin position="82"/>
        <end position="517"/>
    </location>
</feature>
<dbReference type="InterPro" id="IPR001461">
    <property type="entry name" value="Aspartic_peptidase_A1"/>
</dbReference>
<evidence type="ECO:0000256" key="2">
    <source>
        <dbReference type="ARBA" id="ARBA00022750"/>
    </source>
</evidence>
<reference evidence="8 9" key="1">
    <citation type="submission" date="2014-02" db="EMBL/GenBank/DDBJ databases">
        <title>Transposable element dynamics among asymbiotic and ectomycorrhizal Amanita fungi.</title>
        <authorList>
            <consortium name="DOE Joint Genome Institute"/>
            <person name="Hess J."/>
            <person name="Skrede I."/>
            <person name="Wolfe B."/>
            <person name="LaButti K."/>
            <person name="Ohm R.A."/>
            <person name="Grigoriev I.V."/>
            <person name="Pringle A."/>
        </authorList>
    </citation>
    <scope>NUCLEOTIDE SEQUENCE [LARGE SCALE GENOMIC DNA]</scope>
    <source>
        <strain evidence="8 9">SKay4041</strain>
    </source>
</reference>
<keyword evidence="2 3" id="KW-0064">Aspartyl protease</keyword>
<evidence type="ECO:0000313" key="9">
    <source>
        <dbReference type="Proteomes" id="UP000242287"/>
    </source>
</evidence>
<proteinExistence type="inferred from homology"/>
<keyword evidence="5" id="KW-0472">Membrane</keyword>
<dbReference type="InterPro" id="IPR033121">
    <property type="entry name" value="PEPTIDASE_A1"/>
</dbReference>
<dbReference type="GO" id="GO:0004190">
    <property type="term" value="F:aspartic-type endopeptidase activity"/>
    <property type="evidence" value="ECO:0007669"/>
    <property type="project" value="UniProtKB-KW"/>
</dbReference>
<dbReference type="PROSITE" id="PS00141">
    <property type="entry name" value="ASP_PROTEASE"/>
    <property type="match status" value="1"/>
</dbReference>
<keyword evidence="3" id="KW-0645">Protease</keyword>
<evidence type="ECO:0000259" key="7">
    <source>
        <dbReference type="PROSITE" id="PS51767"/>
    </source>
</evidence>
<dbReference type="InterPro" id="IPR034164">
    <property type="entry name" value="Pepsin-like_dom"/>
</dbReference>
<keyword evidence="3" id="KW-0378">Hydrolase</keyword>
<gene>
    <name evidence="8" type="ORF">AMATHDRAFT_63168</name>
</gene>
<evidence type="ECO:0000256" key="3">
    <source>
        <dbReference type="RuleBase" id="RU000454"/>
    </source>
</evidence>
<dbReference type="Pfam" id="PF00026">
    <property type="entry name" value="Asp"/>
    <property type="match status" value="2"/>
</dbReference>
<dbReference type="Proteomes" id="UP000242287">
    <property type="component" value="Unassembled WGS sequence"/>
</dbReference>
<dbReference type="Gene3D" id="2.40.70.10">
    <property type="entry name" value="Acid Proteases"/>
    <property type="match status" value="2"/>
</dbReference>
<name>A0A2A9NMI6_9AGAR</name>
<dbReference type="PANTHER" id="PTHR47966">
    <property type="entry name" value="BETA-SITE APP-CLEAVING ENZYME, ISOFORM A-RELATED"/>
    <property type="match status" value="1"/>
</dbReference>
<dbReference type="InterPro" id="IPR021109">
    <property type="entry name" value="Peptidase_aspartic_dom_sf"/>
</dbReference>
<dbReference type="InterPro" id="IPR001969">
    <property type="entry name" value="Aspartic_peptidase_AS"/>
</dbReference>
<dbReference type="CDD" id="cd05471">
    <property type="entry name" value="pepsin_like"/>
    <property type="match status" value="1"/>
</dbReference>
<keyword evidence="5" id="KW-1133">Transmembrane helix</keyword>
<organism evidence="8 9">
    <name type="scientific">Amanita thiersii Skay4041</name>
    <dbReference type="NCBI Taxonomy" id="703135"/>
    <lineage>
        <taxon>Eukaryota</taxon>
        <taxon>Fungi</taxon>
        <taxon>Dikarya</taxon>
        <taxon>Basidiomycota</taxon>
        <taxon>Agaricomycotina</taxon>
        <taxon>Agaricomycetes</taxon>
        <taxon>Agaricomycetidae</taxon>
        <taxon>Agaricales</taxon>
        <taxon>Pluteineae</taxon>
        <taxon>Amanitaceae</taxon>
        <taxon>Amanita</taxon>
    </lineage>
</organism>
<feature type="region of interest" description="Disordered" evidence="4">
    <location>
        <begin position="534"/>
        <end position="560"/>
    </location>
</feature>
<dbReference type="EMBL" id="KZ302028">
    <property type="protein sequence ID" value="PFH49467.1"/>
    <property type="molecule type" value="Genomic_DNA"/>
</dbReference>
<evidence type="ECO:0000256" key="5">
    <source>
        <dbReference type="SAM" id="Phobius"/>
    </source>
</evidence>
<dbReference type="OrthoDB" id="3089at2759"/>
<dbReference type="SUPFAM" id="SSF50630">
    <property type="entry name" value="Acid proteases"/>
    <property type="match status" value="1"/>
</dbReference>
<sequence>MRGLLACLELYALVLTVLAAPSNLNSNPDQKATLDELVKKLTRRTENGIHLPLLRSELSSLSLSKRGKEGAIGLGNFMDIVYNVLITVGGTTVPVVLDTGSSDLWVISDACSTGCATGNLPTYPQASFNSTGVEAQLLYGDSQTGTHAFGLIGTDTASLAGLTLQNQYFAAINDTNTSVVDTGSAGIFGLGFPINSVLLNTIFSNEHAFLNGRSTEDSEESEPNHGFLGRLRVGTLHQDKNIVSRLFPKLSRLDFHKPTFPSVGGLLGSSNQGNSNHVARQSSTIVSDFLASYDKLGPLLTRLVSSNQLTQPLFAVTLQRDTVQIGGNVGMLSIGELPETVKNESLIWVPLRAYSNAEGGLPSPPGSNEVYPIAWEVFVDDVFLDGERLPRSQISSSDIKLSALVDTGNSLIRGPADLVDMIIKKLGDTFPCREAHSMAFSIGGKMFPVDPRDFTMQAFDNDVTRCTAKLVATDPPQVGGYLYSWSLGDPFLRSVLTAYHYGNLTHPSQDQPRMGFLSTVPSDAADQLQAAVDQAGTNGGNFPSSVELPQATAPSGTATNSDGVLRATATSFLSPSQSSSSSRTVSNGRFSLVVMVVVLAPAMMNVLGSTFFS</sequence>
<keyword evidence="5" id="KW-0812">Transmembrane</keyword>
<comment type="similarity">
    <text evidence="1 3">Belongs to the peptidase A1 family.</text>
</comment>
<dbReference type="PROSITE" id="PS51767">
    <property type="entry name" value="PEPTIDASE_A1"/>
    <property type="match status" value="1"/>
</dbReference>
<keyword evidence="6" id="KW-0732">Signal</keyword>
<evidence type="ECO:0000256" key="1">
    <source>
        <dbReference type="ARBA" id="ARBA00007447"/>
    </source>
</evidence>
<feature type="chain" id="PRO_5012879935" description="Peptidase A1 domain-containing protein" evidence="6">
    <location>
        <begin position="20"/>
        <end position="613"/>
    </location>
</feature>
<dbReference type="PANTHER" id="PTHR47966:SF51">
    <property type="entry name" value="BETA-SITE APP-CLEAVING ENZYME, ISOFORM A-RELATED"/>
    <property type="match status" value="1"/>
</dbReference>
<evidence type="ECO:0000313" key="8">
    <source>
        <dbReference type="EMBL" id="PFH49467.1"/>
    </source>
</evidence>
<feature type="signal peptide" evidence="6">
    <location>
        <begin position="1"/>
        <end position="19"/>
    </location>
</feature>
<evidence type="ECO:0000256" key="4">
    <source>
        <dbReference type="SAM" id="MobiDB-lite"/>
    </source>
</evidence>
<dbReference type="PRINTS" id="PR00792">
    <property type="entry name" value="PEPSIN"/>
</dbReference>